<sequence>MMENPTVFLLYAKDGIKIADTVKERLEQNETTVHVADVLKIHDEFPSSLLVLFLTPEMLSLLKSPNAPDLKSVHHKSNKCALFFHDTINFAGDPVQQILNQKVPSYEKWHRFGIEKKVRATVLQILNLIETVDVAIPDLVSDCKLYPDDVWEDKQTVFISFNSERTQEDKVTVDVDQTLFEATRVNPYTFMFTYKDRSKRDANGPSISKSRTRSTRFSKALQKLNKEEDFPHIKMSSSLIKRLPSDFFDFAKELIDTVEEEPDKDVPGLVWECKLYPESVWEKVTIKFVTCHFVVESDSSYKQKIKTLEEPTLEEDLPYSTEPVVRRSNSQDIRNRRGISIPDCSRKDANTICKSTELQSKRISKALQNLSSEEDVPLIKVNPDLKKSLPDDFFESALEFNNSDKQTVFISFNSERTLEDKVTVDVDQTFFEANWVNPYTFMFQYNHDCSRKDANAPCISTELQSKRISKALQNLSAEEDLPLIKVNPDLMRSLPADFFESVLESNSVC</sequence>
<organism evidence="1">
    <name type="scientific">Magallana gigas</name>
    <name type="common">Pacific oyster</name>
    <name type="synonym">Crassostrea gigas</name>
    <dbReference type="NCBI Taxonomy" id="29159"/>
    <lineage>
        <taxon>Eukaryota</taxon>
        <taxon>Metazoa</taxon>
        <taxon>Spiralia</taxon>
        <taxon>Lophotrochozoa</taxon>
        <taxon>Mollusca</taxon>
        <taxon>Bivalvia</taxon>
        <taxon>Autobranchia</taxon>
        <taxon>Pteriomorphia</taxon>
        <taxon>Ostreida</taxon>
        <taxon>Ostreoidea</taxon>
        <taxon>Ostreidae</taxon>
        <taxon>Magallana</taxon>
    </lineage>
</organism>
<dbReference type="InParanoid" id="K1PRW0"/>
<dbReference type="AlphaFoldDB" id="K1PRW0"/>
<evidence type="ECO:0000313" key="1">
    <source>
        <dbReference type="EMBL" id="EKC19160.1"/>
    </source>
</evidence>
<protein>
    <submittedName>
        <fullName evidence="1">Uncharacterized protein</fullName>
    </submittedName>
</protein>
<reference evidence="1" key="1">
    <citation type="journal article" date="2012" name="Nature">
        <title>The oyster genome reveals stress adaptation and complexity of shell formation.</title>
        <authorList>
            <person name="Zhang G."/>
            <person name="Fang X."/>
            <person name="Guo X."/>
            <person name="Li L."/>
            <person name="Luo R."/>
            <person name="Xu F."/>
            <person name="Yang P."/>
            <person name="Zhang L."/>
            <person name="Wang X."/>
            <person name="Qi H."/>
            <person name="Xiong Z."/>
            <person name="Que H."/>
            <person name="Xie Y."/>
            <person name="Holland P.W."/>
            <person name="Paps J."/>
            <person name="Zhu Y."/>
            <person name="Wu F."/>
            <person name="Chen Y."/>
            <person name="Wang J."/>
            <person name="Peng C."/>
            <person name="Meng J."/>
            <person name="Yang L."/>
            <person name="Liu J."/>
            <person name="Wen B."/>
            <person name="Zhang N."/>
            <person name="Huang Z."/>
            <person name="Zhu Q."/>
            <person name="Feng Y."/>
            <person name="Mount A."/>
            <person name="Hedgecock D."/>
            <person name="Xu Z."/>
            <person name="Liu Y."/>
            <person name="Domazet-Loso T."/>
            <person name="Du Y."/>
            <person name="Sun X."/>
            <person name="Zhang S."/>
            <person name="Liu B."/>
            <person name="Cheng P."/>
            <person name="Jiang X."/>
            <person name="Li J."/>
            <person name="Fan D."/>
            <person name="Wang W."/>
            <person name="Fu W."/>
            <person name="Wang T."/>
            <person name="Wang B."/>
            <person name="Zhang J."/>
            <person name="Peng Z."/>
            <person name="Li Y."/>
            <person name="Li N."/>
            <person name="Wang J."/>
            <person name="Chen M."/>
            <person name="He Y."/>
            <person name="Tan F."/>
            <person name="Song X."/>
            <person name="Zheng Q."/>
            <person name="Huang R."/>
            <person name="Yang H."/>
            <person name="Du X."/>
            <person name="Chen L."/>
            <person name="Yang M."/>
            <person name="Gaffney P.M."/>
            <person name="Wang S."/>
            <person name="Luo L."/>
            <person name="She Z."/>
            <person name="Ming Y."/>
            <person name="Huang W."/>
            <person name="Zhang S."/>
            <person name="Huang B."/>
            <person name="Zhang Y."/>
            <person name="Qu T."/>
            <person name="Ni P."/>
            <person name="Miao G."/>
            <person name="Wang J."/>
            <person name="Wang Q."/>
            <person name="Steinberg C.E."/>
            <person name="Wang H."/>
            <person name="Li N."/>
            <person name="Qian L."/>
            <person name="Zhang G."/>
            <person name="Li Y."/>
            <person name="Yang H."/>
            <person name="Liu X."/>
            <person name="Wang J."/>
            <person name="Yin Y."/>
            <person name="Wang J."/>
        </authorList>
    </citation>
    <scope>NUCLEOTIDE SEQUENCE [LARGE SCALE GENOMIC DNA]</scope>
    <source>
        <strain evidence="1">05x7-T-G4-1.051#20</strain>
    </source>
</reference>
<name>K1PRW0_MAGGI</name>
<dbReference type="EMBL" id="JH815900">
    <property type="protein sequence ID" value="EKC19160.1"/>
    <property type="molecule type" value="Genomic_DNA"/>
</dbReference>
<dbReference type="HOGENOM" id="CLU_535586_0_0_1"/>
<accession>K1PRW0</accession>
<proteinExistence type="predicted"/>
<gene>
    <name evidence="1" type="ORF">CGI_10009555</name>
</gene>